<dbReference type="InterPro" id="IPR036388">
    <property type="entry name" value="WH-like_DNA-bd_sf"/>
</dbReference>
<dbReference type="InterPro" id="IPR039422">
    <property type="entry name" value="MarR/SlyA-like"/>
</dbReference>
<proteinExistence type="predicted"/>
<organism evidence="2 3">
    <name type="scientific">Spongisporangium articulatum</name>
    <dbReference type="NCBI Taxonomy" id="3362603"/>
    <lineage>
        <taxon>Bacteria</taxon>
        <taxon>Bacillati</taxon>
        <taxon>Actinomycetota</taxon>
        <taxon>Actinomycetes</taxon>
        <taxon>Kineosporiales</taxon>
        <taxon>Kineosporiaceae</taxon>
        <taxon>Spongisporangium</taxon>
    </lineage>
</organism>
<comment type="caution">
    <text evidence="2">The sequence shown here is derived from an EMBL/GenBank/DDBJ whole genome shotgun (WGS) entry which is preliminary data.</text>
</comment>
<accession>A0ABW8ANP9</accession>
<feature type="domain" description="HTH marR-type" evidence="1">
    <location>
        <begin position="8"/>
        <end position="141"/>
    </location>
</feature>
<reference evidence="2 3" key="1">
    <citation type="submission" date="2024-10" db="EMBL/GenBank/DDBJ databases">
        <title>The Natural Products Discovery Center: Release of the First 8490 Sequenced Strains for Exploring Actinobacteria Biosynthetic Diversity.</title>
        <authorList>
            <person name="Kalkreuter E."/>
            <person name="Kautsar S.A."/>
            <person name="Yang D."/>
            <person name="Bader C.D."/>
            <person name="Teijaro C.N."/>
            <person name="Fluegel L."/>
            <person name="Davis C.M."/>
            <person name="Simpson J.R."/>
            <person name="Lauterbach L."/>
            <person name="Steele A.D."/>
            <person name="Gui C."/>
            <person name="Meng S."/>
            <person name="Li G."/>
            <person name="Viehrig K."/>
            <person name="Ye F."/>
            <person name="Su P."/>
            <person name="Kiefer A.F."/>
            <person name="Nichols A."/>
            <person name="Cepeda A.J."/>
            <person name="Yan W."/>
            <person name="Fan B."/>
            <person name="Jiang Y."/>
            <person name="Adhikari A."/>
            <person name="Zheng C.-J."/>
            <person name="Schuster L."/>
            <person name="Cowan T.M."/>
            <person name="Smanski M.J."/>
            <person name="Chevrette M.G."/>
            <person name="De Carvalho L.P.S."/>
            <person name="Shen B."/>
        </authorList>
    </citation>
    <scope>NUCLEOTIDE SEQUENCE [LARGE SCALE GENOMIC DNA]</scope>
    <source>
        <strain evidence="2 3">NPDC049639</strain>
    </source>
</reference>
<dbReference type="Proteomes" id="UP001612915">
    <property type="component" value="Unassembled WGS sequence"/>
</dbReference>
<dbReference type="InterPro" id="IPR036390">
    <property type="entry name" value="WH_DNA-bd_sf"/>
</dbReference>
<dbReference type="PROSITE" id="PS50995">
    <property type="entry name" value="HTH_MARR_2"/>
    <property type="match status" value="1"/>
</dbReference>
<protein>
    <submittedName>
        <fullName evidence="2">MarR family winged helix-turn-helix transcriptional regulator</fullName>
    </submittedName>
</protein>
<dbReference type="SUPFAM" id="SSF46785">
    <property type="entry name" value="Winged helix' DNA-binding domain"/>
    <property type="match status" value="1"/>
</dbReference>
<gene>
    <name evidence="2" type="ORF">ACIB24_11725</name>
</gene>
<evidence type="ECO:0000313" key="3">
    <source>
        <dbReference type="Proteomes" id="UP001612915"/>
    </source>
</evidence>
<dbReference type="PANTHER" id="PTHR33164:SF57">
    <property type="entry name" value="MARR-FAMILY TRANSCRIPTIONAL REGULATOR"/>
    <property type="match status" value="1"/>
</dbReference>
<dbReference type="Pfam" id="PF12802">
    <property type="entry name" value="MarR_2"/>
    <property type="match status" value="1"/>
</dbReference>
<dbReference type="EMBL" id="JBITLV010000003">
    <property type="protein sequence ID" value="MFI7587733.1"/>
    <property type="molecule type" value="Genomic_DNA"/>
</dbReference>
<dbReference type="Gene3D" id="1.10.10.10">
    <property type="entry name" value="Winged helix-like DNA-binding domain superfamily/Winged helix DNA-binding domain"/>
    <property type="match status" value="1"/>
</dbReference>
<dbReference type="RefSeq" id="WP_398279960.1">
    <property type="nucleotide sequence ID" value="NZ_JBITLV010000003.1"/>
</dbReference>
<evidence type="ECO:0000313" key="2">
    <source>
        <dbReference type="EMBL" id="MFI7587733.1"/>
    </source>
</evidence>
<dbReference type="PANTHER" id="PTHR33164">
    <property type="entry name" value="TRANSCRIPTIONAL REGULATOR, MARR FAMILY"/>
    <property type="match status" value="1"/>
</dbReference>
<dbReference type="InterPro" id="IPR000835">
    <property type="entry name" value="HTH_MarR-typ"/>
</dbReference>
<dbReference type="SMART" id="SM00347">
    <property type="entry name" value="HTH_MARR"/>
    <property type="match status" value="1"/>
</dbReference>
<name>A0ABW8ANP9_9ACTN</name>
<keyword evidence="3" id="KW-1185">Reference proteome</keyword>
<evidence type="ECO:0000259" key="1">
    <source>
        <dbReference type="PROSITE" id="PS50995"/>
    </source>
</evidence>
<sequence>MTDVNRPEPHVFELFDRAMRVLRADLDELMPDFGRKLRTSHLRLLSYIPETGIRVGDLATEAGMTAQAVGEFARDLRAVGLVELAPDPTDRRARLVTLTGEGREVVTATTAAIAAMEARRRADLGEKTWAALRSALSQLGAARG</sequence>